<evidence type="ECO:0000313" key="3">
    <source>
        <dbReference type="Proteomes" id="UP000076038"/>
    </source>
</evidence>
<dbReference type="InterPro" id="IPR002645">
    <property type="entry name" value="STAS_dom"/>
</dbReference>
<proteinExistence type="predicted"/>
<dbReference type="AlphaFoldDB" id="A0A143QMB6"/>
<organism evidence="2 3">
    <name type="scientific">Rhodococcoides fascians</name>
    <name type="common">Rhodococcus fascians</name>
    <dbReference type="NCBI Taxonomy" id="1828"/>
    <lineage>
        <taxon>Bacteria</taxon>
        <taxon>Bacillati</taxon>
        <taxon>Actinomycetota</taxon>
        <taxon>Actinomycetes</taxon>
        <taxon>Mycobacteriales</taxon>
        <taxon>Nocardiaceae</taxon>
        <taxon>Rhodococcoides</taxon>
    </lineage>
</organism>
<dbReference type="KEGG" id="rhs:A3Q41_03014"/>
<evidence type="ECO:0000259" key="1">
    <source>
        <dbReference type="PROSITE" id="PS50801"/>
    </source>
</evidence>
<accession>A0A143QMB6</accession>
<dbReference type="PROSITE" id="PS50801">
    <property type="entry name" value="STAS"/>
    <property type="match status" value="1"/>
</dbReference>
<dbReference type="Pfam" id="PF01740">
    <property type="entry name" value="STAS"/>
    <property type="match status" value="1"/>
</dbReference>
<dbReference type="PATRIC" id="fig|1653479.3.peg.3050"/>
<gene>
    <name evidence="2" type="ORF">A3Q41_03014</name>
</gene>
<evidence type="ECO:0000313" key="2">
    <source>
        <dbReference type="EMBL" id="AMY24305.1"/>
    </source>
</evidence>
<reference evidence="3" key="2">
    <citation type="submission" date="2016-04" db="EMBL/GenBank/DDBJ databases">
        <title>Complete Genome and Plasmid Sequences for Rhodococcus fascians D188 and Draft Sequences for Rhodococcus spp. Isolates PBTS 1 and PBTS 2.</title>
        <authorList>
            <person name="Stamer R."/>
            <person name="Vereecke D."/>
            <person name="Zhang Y."/>
            <person name="Schilkey F."/>
            <person name="Devitt N."/>
            <person name="Randall J."/>
        </authorList>
    </citation>
    <scope>NUCLEOTIDE SEQUENCE [LARGE SCALE GENOMIC DNA]</scope>
    <source>
        <strain evidence="3">PBTS2</strain>
    </source>
</reference>
<dbReference type="SUPFAM" id="SSF52091">
    <property type="entry name" value="SpoIIaa-like"/>
    <property type="match status" value="1"/>
</dbReference>
<keyword evidence="3" id="KW-1185">Reference proteome</keyword>
<sequence>MPMSIATMDNAVRDDEAEFRLDTIVRSDGNNILRAFGELDMSTRAEFVHGLDRLAAVSSVVTIDLSEVSFVYSGVANAIVDATYTHPGKIVIHAPARSVRMVLDVLGAGDLFVDAPGS</sequence>
<dbReference type="RefSeq" id="WP_048319613.1">
    <property type="nucleotide sequence ID" value="NZ_LFDS01000006.1"/>
</dbReference>
<reference evidence="2 3" key="1">
    <citation type="journal article" date="2016" name="Genome Announc.">
        <title>Complete Genome and Plasmid Sequences for Rhodococcus fascians D188 and Draft Sequences for Rhodococcus Isolates PBTS 1 and PBTS 2.</title>
        <authorList>
            <person name="Stamler R.A."/>
            <person name="Vereecke D."/>
            <person name="Zhang Y."/>
            <person name="Schilkey F."/>
            <person name="Devitt N."/>
            <person name="Randall J.J."/>
        </authorList>
    </citation>
    <scope>NUCLEOTIDE SEQUENCE [LARGE SCALE GENOMIC DNA]</scope>
    <source>
        <strain evidence="2 3">PBTS2</strain>
    </source>
</reference>
<protein>
    <recommendedName>
        <fullName evidence="1">STAS domain-containing protein</fullName>
    </recommendedName>
</protein>
<name>A0A143QMB6_RHOFA</name>
<dbReference type="Gene3D" id="3.30.750.24">
    <property type="entry name" value="STAS domain"/>
    <property type="match status" value="1"/>
</dbReference>
<feature type="domain" description="STAS" evidence="1">
    <location>
        <begin position="20"/>
        <end position="118"/>
    </location>
</feature>
<dbReference type="Proteomes" id="UP000076038">
    <property type="component" value="Chromosome"/>
</dbReference>
<dbReference type="InterPro" id="IPR036513">
    <property type="entry name" value="STAS_dom_sf"/>
</dbReference>
<dbReference type="EMBL" id="CP015220">
    <property type="protein sequence ID" value="AMY24305.1"/>
    <property type="molecule type" value="Genomic_DNA"/>
</dbReference>